<name>A0A158P7K4_ANGCA</name>
<organism evidence="1 2">
    <name type="scientific">Angiostrongylus cantonensis</name>
    <name type="common">Rat lungworm</name>
    <dbReference type="NCBI Taxonomy" id="6313"/>
    <lineage>
        <taxon>Eukaryota</taxon>
        <taxon>Metazoa</taxon>
        <taxon>Ecdysozoa</taxon>
        <taxon>Nematoda</taxon>
        <taxon>Chromadorea</taxon>
        <taxon>Rhabditida</taxon>
        <taxon>Rhabditina</taxon>
        <taxon>Rhabditomorpha</taxon>
        <taxon>Strongyloidea</taxon>
        <taxon>Metastrongylidae</taxon>
        <taxon>Angiostrongylus</taxon>
    </lineage>
</organism>
<reference evidence="2" key="2">
    <citation type="submission" date="2016-04" db="UniProtKB">
        <authorList>
            <consortium name="WormBaseParasite"/>
        </authorList>
    </citation>
    <scope>IDENTIFICATION</scope>
</reference>
<dbReference type="STRING" id="6313.A0A158P7K4"/>
<evidence type="ECO:0000313" key="2">
    <source>
        <dbReference type="WBParaSite" id="ACAC_0000269801-mRNA-1"/>
    </source>
</evidence>
<protein>
    <submittedName>
        <fullName evidence="2">DUF725 domain-containing protein</fullName>
    </submittedName>
</protein>
<proteinExistence type="predicted"/>
<keyword evidence="1" id="KW-1185">Reference proteome</keyword>
<dbReference type="Proteomes" id="UP000035642">
    <property type="component" value="Unassembled WGS sequence"/>
</dbReference>
<sequence>MIGRVVAQDCSSPARTRETFANYLSCMKQTLDENYGLYENEFREHSRRAALTCFAPTIEEGNRKDRCVLSANDLNQVAWDRHGPLRDCTLCRTFASGALKAFKSTPPEEQKCIRTEMSKAIVREADYCIKKQIPGFVGLPELPDIEEKSYTYRDSVITSLSNHIIILSRLSFCKERKPTRAANTNSCLRKPFPGYLSEHCKVFSKCDSLIAVGSCARTIPQSRKAMCQCINGARDELKSKISSIYNVFNDLLTGREATAIGSSNKVDICVSNVKKQMVTKANDWVSVIDSAINTCVRKPQGQNLGLDAMLNVGCRKVFADTTGTATSQMKIAFDFINNLIDALVERSGRFCGEQCIKS</sequence>
<evidence type="ECO:0000313" key="1">
    <source>
        <dbReference type="Proteomes" id="UP000035642"/>
    </source>
</evidence>
<accession>A0A158P7K4</accession>
<dbReference type="WBParaSite" id="ACAC_0000269801-mRNA-1">
    <property type="protein sequence ID" value="ACAC_0000269801-mRNA-1"/>
    <property type="gene ID" value="ACAC_0000269801"/>
</dbReference>
<dbReference type="AlphaFoldDB" id="A0A158P7K4"/>
<reference evidence="1" key="1">
    <citation type="submission" date="2012-09" db="EMBL/GenBank/DDBJ databases">
        <authorList>
            <person name="Martin A.A."/>
        </authorList>
    </citation>
    <scope>NUCLEOTIDE SEQUENCE</scope>
</reference>